<dbReference type="EMBL" id="DS995900">
    <property type="protein sequence ID" value="EEA25244.1"/>
    <property type="molecule type" value="Genomic_DNA"/>
</dbReference>
<dbReference type="Proteomes" id="UP000001294">
    <property type="component" value="Unassembled WGS sequence"/>
</dbReference>
<proteinExistence type="predicted"/>
<name>B6QAB7_TALMQ</name>
<accession>B6QAB7</accession>
<dbReference type="PANTHER" id="PTHR47668">
    <property type="entry name" value="DIENELACTONE HYDROLASE FAMILY PROTEIN (AFU_ORTHOLOGUE AFUA_6G01940)"/>
    <property type="match status" value="1"/>
</dbReference>
<evidence type="ECO:0000313" key="3">
    <source>
        <dbReference type="EMBL" id="EEA25244.1"/>
    </source>
</evidence>
<reference evidence="4" key="1">
    <citation type="journal article" date="2015" name="Genome Announc.">
        <title>Genome sequence of the AIDS-associated pathogen Penicillium marneffei (ATCC18224) and its near taxonomic relative Talaromyces stipitatus (ATCC10500).</title>
        <authorList>
            <person name="Nierman W.C."/>
            <person name="Fedorova-Abrams N.D."/>
            <person name="Andrianopoulos A."/>
        </authorList>
    </citation>
    <scope>NUCLEOTIDE SEQUENCE [LARGE SCALE GENOMIC DNA]</scope>
    <source>
        <strain evidence="4">ATCC 18224 / CBS 334.59 / QM 7333</strain>
    </source>
</reference>
<evidence type="ECO:0000313" key="4">
    <source>
        <dbReference type="Proteomes" id="UP000001294"/>
    </source>
</evidence>
<dbReference type="Gene3D" id="3.40.50.1820">
    <property type="entry name" value="alpha/beta hydrolase"/>
    <property type="match status" value="1"/>
</dbReference>
<dbReference type="InterPro" id="IPR002925">
    <property type="entry name" value="Dienelactn_hydro"/>
</dbReference>
<organism evidence="3 4">
    <name type="scientific">Talaromyces marneffei (strain ATCC 18224 / CBS 334.59 / QM 7333)</name>
    <name type="common">Penicillium marneffei</name>
    <dbReference type="NCBI Taxonomy" id="441960"/>
    <lineage>
        <taxon>Eukaryota</taxon>
        <taxon>Fungi</taxon>
        <taxon>Dikarya</taxon>
        <taxon>Ascomycota</taxon>
        <taxon>Pezizomycotina</taxon>
        <taxon>Eurotiomycetes</taxon>
        <taxon>Eurotiomycetidae</taxon>
        <taxon>Eurotiales</taxon>
        <taxon>Trichocomaceae</taxon>
        <taxon>Talaromyces</taxon>
        <taxon>Talaromyces sect. Talaromyces</taxon>
    </lineage>
</organism>
<evidence type="ECO:0000259" key="2">
    <source>
        <dbReference type="Pfam" id="PF01738"/>
    </source>
</evidence>
<evidence type="ECO:0000256" key="1">
    <source>
        <dbReference type="SAM" id="MobiDB-lite"/>
    </source>
</evidence>
<feature type="region of interest" description="Disordered" evidence="1">
    <location>
        <begin position="1"/>
        <end position="25"/>
    </location>
</feature>
<feature type="domain" description="Dienelactone hydrolase" evidence="2">
    <location>
        <begin position="50"/>
        <end position="267"/>
    </location>
</feature>
<dbReference type="Pfam" id="PF01738">
    <property type="entry name" value="DLH"/>
    <property type="match status" value="1"/>
</dbReference>
<dbReference type="InterPro" id="IPR029058">
    <property type="entry name" value="AB_hydrolase_fold"/>
</dbReference>
<dbReference type="AlphaFoldDB" id="B6QAB7"/>
<dbReference type="PhylomeDB" id="B6QAB7"/>
<keyword evidence="4" id="KW-1185">Reference proteome</keyword>
<feature type="compositionally biased region" description="Polar residues" evidence="1">
    <location>
        <begin position="1"/>
        <end position="14"/>
    </location>
</feature>
<dbReference type="SUPFAM" id="SSF53474">
    <property type="entry name" value="alpha/beta-Hydrolases"/>
    <property type="match status" value="1"/>
</dbReference>
<protein>
    <recommendedName>
        <fullName evidence="2">Dienelactone hydrolase domain-containing protein</fullName>
    </recommendedName>
</protein>
<dbReference type="HOGENOM" id="CLU_054590_0_1_1"/>
<gene>
    <name evidence="3" type="ORF">PMAA_063610</name>
</gene>
<dbReference type="VEuPathDB" id="FungiDB:PMAA_063610"/>
<dbReference type="PANTHER" id="PTHR47668:SF1">
    <property type="entry name" value="DIENELACTONE HYDROLASE DOMAIN-CONTAINING PROTEIN-RELATED"/>
    <property type="match status" value="1"/>
</dbReference>
<sequence>MALNSPSPKGTNRTLNEKDMTSEDPENVCLNIVREGYESNGYEESIGGVRTYMTGRDDATIGIIDVYDVIGISNHTKQGADLVAKTLDGVVVVPDLLKGIYAKMEWHPLDSEEKRNLFFGFLRGYAAPQMYIDNFVGLVKEIQTRFPSVTRWGSYGLCWGAKIVALTSMSETAFAASVQAHPGMLDPADAKKIIIPHLVMASKDEPSEQVAGFKDIIEANGIAGSSLTTYTTIHHGWMGSKANLVEEETFVGYRQGYTQLIEFFRQHLTVG</sequence>
<dbReference type="GO" id="GO:0016787">
    <property type="term" value="F:hydrolase activity"/>
    <property type="evidence" value="ECO:0007669"/>
    <property type="project" value="InterPro"/>
</dbReference>